<protein>
    <recommendedName>
        <fullName evidence="1">PASTA domain-containing protein</fullName>
    </recommendedName>
</protein>
<organism evidence="2 3">
    <name type="scientific">Sphaerisporangium siamense</name>
    <dbReference type="NCBI Taxonomy" id="795645"/>
    <lineage>
        <taxon>Bacteria</taxon>
        <taxon>Bacillati</taxon>
        <taxon>Actinomycetota</taxon>
        <taxon>Actinomycetes</taxon>
        <taxon>Streptosporangiales</taxon>
        <taxon>Streptosporangiaceae</taxon>
        <taxon>Sphaerisporangium</taxon>
    </lineage>
</organism>
<evidence type="ECO:0000259" key="1">
    <source>
        <dbReference type="PROSITE" id="PS51178"/>
    </source>
</evidence>
<dbReference type="Proteomes" id="UP000542210">
    <property type="component" value="Unassembled WGS sequence"/>
</dbReference>
<gene>
    <name evidence="2" type="ORF">BJ982_002285</name>
</gene>
<dbReference type="RefSeq" id="WP_184879282.1">
    <property type="nucleotide sequence ID" value="NZ_BOOV01000038.1"/>
</dbReference>
<keyword evidence="3" id="KW-1185">Reference proteome</keyword>
<accession>A0A7W7D5Y8</accession>
<comment type="caution">
    <text evidence="2">The sequence shown here is derived from an EMBL/GenBank/DDBJ whole genome shotgun (WGS) entry which is preliminary data.</text>
</comment>
<dbReference type="PROSITE" id="PS51257">
    <property type="entry name" value="PROKAR_LIPOPROTEIN"/>
    <property type="match status" value="1"/>
</dbReference>
<dbReference type="CDD" id="cd06577">
    <property type="entry name" value="PASTA_pknB"/>
    <property type="match status" value="2"/>
</dbReference>
<sequence>MARRKSIKLFWPIVGVLIVVGGCMNLVDSVFGDGDDRAVRAAEAPTTPQSSPTPLPDLTKKTLVEAQNQVEALGLRLSTNGIGDYGYCGDRSDCLVYRMTPKAGTVVQFGGEVAVRFVTVEEWTFYKRHRTMPNVVGWSEGRADDLFDPIDAVVVSSNRESAKVPVGQNRVIAQAPKPGTRLRIGQKIKLVIGYNYSSTTSGGGDGGVNLDVDVDRNKGESRFCSKRWWC</sequence>
<dbReference type="Pfam" id="PF03793">
    <property type="entry name" value="PASTA"/>
    <property type="match status" value="2"/>
</dbReference>
<dbReference type="InterPro" id="IPR005543">
    <property type="entry name" value="PASTA_dom"/>
</dbReference>
<name>A0A7W7D5Y8_9ACTN</name>
<dbReference type="EMBL" id="JACHND010000001">
    <property type="protein sequence ID" value="MBB4700741.1"/>
    <property type="molecule type" value="Genomic_DNA"/>
</dbReference>
<dbReference type="PROSITE" id="PS51178">
    <property type="entry name" value="PASTA"/>
    <property type="match status" value="2"/>
</dbReference>
<feature type="domain" description="PASTA" evidence="1">
    <location>
        <begin position="126"/>
        <end position="194"/>
    </location>
</feature>
<dbReference type="Gene3D" id="3.30.10.20">
    <property type="match status" value="2"/>
</dbReference>
<dbReference type="AlphaFoldDB" id="A0A7W7D5Y8"/>
<feature type="domain" description="PASTA" evidence="1">
    <location>
        <begin position="49"/>
        <end position="119"/>
    </location>
</feature>
<evidence type="ECO:0000313" key="2">
    <source>
        <dbReference type="EMBL" id="MBB4700741.1"/>
    </source>
</evidence>
<evidence type="ECO:0000313" key="3">
    <source>
        <dbReference type="Proteomes" id="UP000542210"/>
    </source>
</evidence>
<reference evidence="2 3" key="1">
    <citation type="submission" date="2020-08" db="EMBL/GenBank/DDBJ databases">
        <title>Sequencing the genomes of 1000 actinobacteria strains.</title>
        <authorList>
            <person name="Klenk H.-P."/>
        </authorList>
    </citation>
    <scope>NUCLEOTIDE SEQUENCE [LARGE SCALE GENOMIC DNA]</scope>
    <source>
        <strain evidence="2 3">DSM 45784</strain>
    </source>
</reference>
<proteinExistence type="predicted"/>
<dbReference type="SMART" id="SM00740">
    <property type="entry name" value="PASTA"/>
    <property type="match status" value="2"/>
</dbReference>